<reference evidence="2 3" key="1">
    <citation type="submission" date="2022-04" db="EMBL/GenBank/DDBJ databases">
        <title>Roseobacter sp. WL0113 is a bacterium isolated from neritic sediment.</title>
        <authorList>
            <person name="Wang L."/>
            <person name="He W."/>
            <person name="Zhang D.-F."/>
        </authorList>
    </citation>
    <scope>NUCLEOTIDE SEQUENCE [LARGE SCALE GENOMIC DNA]</scope>
    <source>
        <strain evidence="2 3">WL0113</strain>
    </source>
</reference>
<dbReference type="EMBL" id="JALIEB010000005">
    <property type="protein sequence ID" value="MCV3271773.1"/>
    <property type="molecule type" value="Genomic_DNA"/>
</dbReference>
<protein>
    <submittedName>
        <fullName evidence="2">Uncharacterized protein</fullName>
    </submittedName>
</protein>
<evidence type="ECO:0000313" key="2">
    <source>
        <dbReference type="EMBL" id="MCV3271773.1"/>
    </source>
</evidence>
<feature type="region of interest" description="Disordered" evidence="1">
    <location>
        <begin position="1"/>
        <end position="62"/>
    </location>
</feature>
<keyword evidence="3" id="KW-1185">Reference proteome</keyword>
<feature type="compositionally biased region" description="Basic and acidic residues" evidence="1">
    <location>
        <begin position="18"/>
        <end position="44"/>
    </location>
</feature>
<organism evidence="2 3">
    <name type="scientific">Roseobacter sinensis</name>
    <dbReference type="NCBI Taxonomy" id="2931391"/>
    <lineage>
        <taxon>Bacteria</taxon>
        <taxon>Pseudomonadati</taxon>
        <taxon>Pseudomonadota</taxon>
        <taxon>Alphaproteobacteria</taxon>
        <taxon>Rhodobacterales</taxon>
        <taxon>Roseobacteraceae</taxon>
        <taxon>Roseobacter</taxon>
    </lineage>
</organism>
<name>A0ABT3BDW7_9RHOB</name>
<gene>
    <name evidence="2" type="ORF">MUB52_10065</name>
</gene>
<evidence type="ECO:0000313" key="3">
    <source>
        <dbReference type="Proteomes" id="UP001208690"/>
    </source>
</evidence>
<sequence>MMKLFGAFGPSSRRSRHATSDLRYTRFGHDKTRKGAAEEFRTPADETSLGAVPAQAERPMQATARPVAPPIDENAHLYSEAGVSTAVLRNALPQRFAENR</sequence>
<proteinExistence type="predicted"/>
<dbReference type="Proteomes" id="UP001208690">
    <property type="component" value="Unassembled WGS sequence"/>
</dbReference>
<accession>A0ABT3BDW7</accession>
<dbReference type="RefSeq" id="WP_263844092.1">
    <property type="nucleotide sequence ID" value="NZ_JALIEB010000005.1"/>
</dbReference>
<comment type="caution">
    <text evidence="2">The sequence shown here is derived from an EMBL/GenBank/DDBJ whole genome shotgun (WGS) entry which is preliminary data.</text>
</comment>
<evidence type="ECO:0000256" key="1">
    <source>
        <dbReference type="SAM" id="MobiDB-lite"/>
    </source>
</evidence>